<dbReference type="SUPFAM" id="SSF47336">
    <property type="entry name" value="ACP-like"/>
    <property type="match status" value="1"/>
</dbReference>
<organism evidence="6 7">
    <name type="scientific">Sulfurifustis variabilis</name>
    <dbReference type="NCBI Taxonomy" id="1675686"/>
    <lineage>
        <taxon>Bacteria</taxon>
        <taxon>Pseudomonadati</taxon>
        <taxon>Pseudomonadota</taxon>
        <taxon>Gammaproteobacteria</taxon>
        <taxon>Acidiferrobacterales</taxon>
        <taxon>Acidiferrobacteraceae</taxon>
        <taxon>Sulfurifustis</taxon>
    </lineage>
</organism>
<evidence type="ECO:0000256" key="1">
    <source>
        <dbReference type="ARBA" id="ARBA00006432"/>
    </source>
</evidence>
<dbReference type="KEGG" id="sva:SVA_1057"/>
<dbReference type="CDD" id="cd07989">
    <property type="entry name" value="LPLAT_AGPAT-like"/>
    <property type="match status" value="1"/>
</dbReference>
<comment type="similarity">
    <text evidence="1">Belongs to the ATP-dependent AMP-binding enzyme family.</text>
</comment>
<dbReference type="AlphaFoldDB" id="A0A1B4V291"/>
<dbReference type="PANTHER" id="PTHR22754:SF32">
    <property type="entry name" value="DISCO-INTERACTING PROTEIN 2"/>
    <property type="match status" value="1"/>
</dbReference>
<evidence type="ECO:0000259" key="5">
    <source>
        <dbReference type="PROSITE" id="PS50075"/>
    </source>
</evidence>
<sequence>MDPEQASRPTPDLAAALLSAVTELGAQMQPARPPRPATLDSSLQRDLGLDSLARVELLARLEQRCAVTLPESAFASADTPRDLLRALVAARARGAMPAVSRPPGPPEATGAERVPPPTEAQTLLDVLDWYAERAPDREHLRVWREDGEEPLSHAALRREAAAVAGGMQAAGVGPGHAVAIMLPTSREYFVSFYGALLAGAVPVPIYPPARPGQIEDHVRRHRAILENALAVMLVTVAQTRVVARLLKAQVPALRRVATVAELADEGGVLRAPRLAGADVAFLQYTSGSTGNPKGVVLTHANLLANLRAMGSVVRPGADEVFVSWLPLYHDMGLIGAWLGSLYFGIRLVVMSPLAFLARPSRWLRAIHEHRATISAGPNFAFELCLRRIEDRELEHVDLSSLRRCFNGAEAVSPATIERFGERFARFGFRPTAMMPVYGLAENALGLTFPPLDRGPRVDRIARGDFMRDGRASPARPDDETALRFVSCGAPLPGHELRIVDESGRELPEREQGRVQFRGPSATSGYFRNAEASRALFVDGWLDSGDLGYVAGGELYLTGRRKDVVIHAGRNVFPDEIEEAVGELPGVRKGRVAVFGSPDPETGTERLVVLAETREADAAAREALRARVVACVADLAGGPPDDVCLAPPQTILKTSSGKVRRAASREVYERQAFGGARRPVAWQMARLAAGALVPELRRGLRRLGAVAYAGYAWGVFGLMAPVVWALVIVLPRHGMRWTLLHRAARAFARACGVPITIEGVDALPSGDRPCLFVANHQSYLDGIVLVAALPRPVRFVAKAEFRSSLVAGLFLRRLGAQFVERFDRERGVADVRHLTALARARVPLFFFPEGTFTRAPGLLPFHTGAFVAAAEAGVPVVPCALRGTRSLLRSDSWFPRRGAVHVSIGPALAPPPSAPDTWSAAMELRDRARDWILRATREPDLSAAPAV</sequence>
<gene>
    <name evidence="6" type="ORF">SVA_1057</name>
</gene>
<dbReference type="SUPFAM" id="SSF56801">
    <property type="entry name" value="Acetyl-CoA synthetase-like"/>
    <property type="match status" value="1"/>
</dbReference>
<dbReference type="FunFam" id="3.40.50.12780:FF:000013">
    <property type="entry name" value="Long-chain-fatty-acid--AMP ligase FadD32"/>
    <property type="match status" value="1"/>
</dbReference>
<keyword evidence="2" id="KW-0436">Ligase</keyword>
<dbReference type="OrthoDB" id="9757559at2"/>
<keyword evidence="4" id="KW-1133">Transmembrane helix</keyword>
<dbReference type="CDD" id="cd05931">
    <property type="entry name" value="FAAL"/>
    <property type="match status" value="1"/>
</dbReference>
<dbReference type="InterPro" id="IPR036736">
    <property type="entry name" value="ACP-like_sf"/>
</dbReference>
<dbReference type="GO" id="GO:0070566">
    <property type="term" value="F:adenylyltransferase activity"/>
    <property type="evidence" value="ECO:0007669"/>
    <property type="project" value="TreeGrafter"/>
</dbReference>
<dbReference type="GO" id="GO:0016874">
    <property type="term" value="F:ligase activity"/>
    <property type="evidence" value="ECO:0007669"/>
    <property type="project" value="UniProtKB-KW"/>
</dbReference>
<dbReference type="InterPro" id="IPR000873">
    <property type="entry name" value="AMP-dep_synth/lig_dom"/>
</dbReference>
<dbReference type="InterPro" id="IPR002123">
    <property type="entry name" value="Plipid/glycerol_acylTrfase"/>
</dbReference>
<name>A0A1B4V291_9GAMM</name>
<feature type="region of interest" description="Disordered" evidence="3">
    <location>
        <begin position="95"/>
        <end position="115"/>
    </location>
</feature>
<dbReference type="GO" id="GO:0071766">
    <property type="term" value="P:Actinobacterium-type cell wall biogenesis"/>
    <property type="evidence" value="ECO:0007669"/>
    <property type="project" value="UniProtKB-ARBA"/>
</dbReference>
<evidence type="ECO:0000313" key="6">
    <source>
        <dbReference type="EMBL" id="BAU47636.1"/>
    </source>
</evidence>
<dbReference type="InterPro" id="IPR040097">
    <property type="entry name" value="FAAL/FAAC"/>
</dbReference>
<dbReference type="InterPro" id="IPR020845">
    <property type="entry name" value="AMP-binding_CS"/>
</dbReference>
<keyword evidence="4" id="KW-0472">Membrane</keyword>
<evidence type="ECO:0000256" key="2">
    <source>
        <dbReference type="ARBA" id="ARBA00022598"/>
    </source>
</evidence>
<accession>A0A1B4V291</accession>
<dbReference type="GO" id="GO:0006633">
    <property type="term" value="P:fatty acid biosynthetic process"/>
    <property type="evidence" value="ECO:0007669"/>
    <property type="project" value="TreeGrafter"/>
</dbReference>
<dbReference type="SUPFAM" id="SSF69593">
    <property type="entry name" value="Glycerol-3-phosphate (1)-acyltransferase"/>
    <property type="match status" value="1"/>
</dbReference>
<keyword evidence="4" id="KW-0812">Transmembrane</keyword>
<keyword evidence="7" id="KW-1185">Reference proteome</keyword>
<dbReference type="Proteomes" id="UP000218899">
    <property type="component" value="Chromosome"/>
</dbReference>
<feature type="transmembrane region" description="Helical" evidence="4">
    <location>
        <begin position="334"/>
        <end position="357"/>
    </location>
</feature>
<evidence type="ECO:0000256" key="3">
    <source>
        <dbReference type="SAM" id="MobiDB-lite"/>
    </source>
</evidence>
<keyword evidence="6" id="KW-0808">Transferase</keyword>
<evidence type="ECO:0000256" key="4">
    <source>
        <dbReference type="SAM" id="Phobius"/>
    </source>
</evidence>
<dbReference type="Pfam" id="PF01553">
    <property type="entry name" value="Acyltransferase"/>
    <property type="match status" value="1"/>
</dbReference>
<dbReference type="Pfam" id="PF00501">
    <property type="entry name" value="AMP-binding"/>
    <property type="match status" value="1"/>
</dbReference>
<dbReference type="SMART" id="SM00563">
    <property type="entry name" value="PlsC"/>
    <property type="match status" value="1"/>
</dbReference>
<evidence type="ECO:0000313" key="7">
    <source>
        <dbReference type="Proteomes" id="UP000218899"/>
    </source>
</evidence>
<dbReference type="RefSeq" id="WP_096459776.1">
    <property type="nucleotide sequence ID" value="NZ_AP014936.1"/>
</dbReference>
<dbReference type="PROSITE" id="PS00455">
    <property type="entry name" value="AMP_BINDING"/>
    <property type="match status" value="1"/>
</dbReference>
<feature type="domain" description="Carrier" evidence="5">
    <location>
        <begin position="12"/>
        <end position="91"/>
    </location>
</feature>
<keyword evidence="6" id="KW-0012">Acyltransferase</keyword>
<protein>
    <submittedName>
        <fullName evidence="6">Acyltransferase</fullName>
    </submittedName>
</protein>
<feature type="transmembrane region" description="Helical" evidence="4">
    <location>
        <begin position="704"/>
        <end position="729"/>
    </location>
</feature>
<dbReference type="InterPro" id="IPR042099">
    <property type="entry name" value="ANL_N_sf"/>
</dbReference>
<proteinExistence type="inferred from homology"/>
<reference evidence="6 7" key="1">
    <citation type="submission" date="2015-08" db="EMBL/GenBank/DDBJ databases">
        <title>Complete genome sequence of Sulfurifustis variabilis.</title>
        <authorList>
            <person name="Miura A."/>
            <person name="Kojima H."/>
            <person name="Fukui M."/>
        </authorList>
    </citation>
    <scope>NUCLEOTIDE SEQUENCE [LARGE SCALE GENOMIC DNA]</scope>
    <source>
        <strain evidence="7">skN76</strain>
    </source>
</reference>
<dbReference type="Pfam" id="PF00550">
    <property type="entry name" value="PP-binding"/>
    <property type="match status" value="1"/>
</dbReference>
<dbReference type="Gene3D" id="3.30.300.30">
    <property type="match status" value="1"/>
</dbReference>
<dbReference type="InterPro" id="IPR045851">
    <property type="entry name" value="AMP-bd_C_sf"/>
</dbReference>
<dbReference type="InterPro" id="IPR009081">
    <property type="entry name" value="PP-bd_ACP"/>
</dbReference>
<dbReference type="GO" id="GO:0016746">
    <property type="term" value="F:acyltransferase activity"/>
    <property type="evidence" value="ECO:0007669"/>
    <property type="project" value="UniProtKB-KW"/>
</dbReference>
<dbReference type="GO" id="GO:0005886">
    <property type="term" value="C:plasma membrane"/>
    <property type="evidence" value="ECO:0007669"/>
    <property type="project" value="TreeGrafter"/>
</dbReference>
<dbReference type="EMBL" id="AP014936">
    <property type="protein sequence ID" value="BAU47636.1"/>
    <property type="molecule type" value="Genomic_DNA"/>
</dbReference>
<dbReference type="PANTHER" id="PTHR22754">
    <property type="entry name" value="DISCO-INTERACTING PROTEIN 2 DIP2 -RELATED"/>
    <property type="match status" value="1"/>
</dbReference>
<dbReference type="PROSITE" id="PS50075">
    <property type="entry name" value="CARRIER"/>
    <property type="match status" value="1"/>
</dbReference>
<dbReference type="Gene3D" id="3.40.50.12780">
    <property type="entry name" value="N-terminal domain of ligase-like"/>
    <property type="match status" value="1"/>
</dbReference>
<dbReference type="Gene3D" id="1.10.1200.10">
    <property type="entry name" value="ACP-like"/>
    <property type="match status" value="1"/>
</dbReference>